<evidence type="ECO:0000256" key="2">
    <source>
        <dbReference type="SAM" id="Phobius"/>
    </source>
</evidence>
<dbReference type="RefSeq" id="WP_168152138.1">
    <property type="nucleotide sequence ID" value="NZ_JAAWVT010000005.1"/>
</dbReference>
<feature type="region of interest" description="Disordered" evidence="1">
    <location>
        <begin position="1"/>
        <end position="20"/>
    </location>
</feature>
<gene>
    <name evidence="3" type="ORF">HED64_11435</name>
</gene>
<dbReference type="EMBL" id="JAAWVT010000005">
    <property type="protein sequence ID" value="NKG21314.1"/>
    <property type="molecule type" value="Genomic_DNA"/>
</dbReference>
<evidence type="ECO:0000313" key="4">
    <source>
        <dbReference type="Proteomes" id="UP000746595"/>
    </source>
</evidence>
<sequence>MTQDAHIPAPREEPVANPKVPRQHHANGLLIGGGLTALLFLLFIITGAVAVGGTLSPLWIGFIIGVLVALLGVFRILRGPTAFGFGDTEHKHPAA</sequence>
<proteinExistence type="predicted"/>
<dbReference type="Proteomes" id="UP000746595">
    <property type="component" value="Unassembled WGS sequence"/>
</dbReference>
<feature type="transmembrane region" description="Helical" evidence="2">
    <location>
        <begin position="29"/>
        <end position="52"/>
    </location>
</feature>
<keyword evidence="2" id="KW-0472">Membrane</keyword>
<evidence type="ECO:0000256" key="1">
    <source>
        <dbReference type="SAM" id="MobiDB-lite"/>
    </source>
</evidence>
<name>A0ABX1G500_9MICC</name>
<keyword evidence="4" id="KW-1185">Reference proteome</keyword>
<accession>A0ABX1G500</accession>
<feature type="transmembrane region" description="Helical" evidence="2">
    <location>
        <begin position="58"/>
        <end position="77"/>
    </location>
</feature>
<keyword evidence="2" id="KW-1133">Transmembrane helix</keyword>
<reference evidence="3 4" key="1">
    <citation type="submission" date="2020-04" db="EMBL/GenBank/DDBJ databases">
        <title>Paeniglutamicibacter sp. ANT13_2, a novel actinomycete isolated from sediment in Antarctica.</title>
        <authorList>
            <person name="Sakdapetsiri C."/>
            <person name="Pinyakong O."/>
        </authorList>
    </citation>
    <scope>NUCLEOTIDE SEQUENCE [LARGE SCALE GENOMIC DNA]</scope>
    <source>
        <strain evidence="3 4">ANT13_2</strain>
    </source>
</reference>
<keyword evidence="2" id="KW-0812">Transmembrane</keyword>
<protein>
    <submittedName>
        <fullName evidence="3">Uncharacterized protein</fullName>
    </submittedName>
</protein>
<evidence type="ECO:0000313" key="3">
    <source>
        <dbReference type="EMBL" id="NKG21314.1"/>
    </source>
</evidence>
<comment type="caution">
    <text evidence="3">The sequence shown here is derived from an EMBL/GenBank/DDBJ whole genome shotgun (WGS) entry which is preliminary data.</text>
</comment>
<organism evidence="3 4">
    <name type="scientific">Paeniglutamicibacter terrestris</name>
    <dbReference type="NCBI Taxonomy" id="2723403"/>
    <lineage>
        <taxon>Bacteria</taxon>
        <taxon>Bacillati</taxon>
        <taxon>Actinomycetota</taxon>
        <taxon>Actinomycetes</taxon>
        <taxon>Micrococcales</taxon>
        <taxon>Micrococcaceae</taxon>
        <taxon>Paeniglutamicibacter</taxon>
    </lineage>
</organism>